<evidence type="ECO:0000313" key="1">
    <source>
        <dbReference type="EMBL" id="SVD98229.1"/>
    </source>
</evidence>
<name>A0A382ZSK1_9ZZZZ</name>
<accession>A0A382ZSK1</accession>
<dbReference type="AlphaFoldDB" id="A0A382ZSK1"/>
<gene>
    <name evidence="1" type="ORF">METZ01_LOCUS451083</name>
</gene>
<organism evidence="1">
    <name type="scientific">marine metagenome</name>
    <dbReference type="NCBI Taxonomy" id="408172"/>
    <lineage>
        <taxon>unclassified sequences</taxon>
        <taxon>metagenomes</taxon>
        <taxon>ecological metagenomes</taxon>
    </lineage>
</organism>
<proteinExistence type="predicted"/>
<protein>
    <submittedName>
        <fullName evidence="1">Uncharacterized protein</fullName>
    </submittedName>
</protein>
<sequence length="32" mass="3794">MNPLTFKETEKICIEIIINHHEVFAKLIIQLN</sequence>
<reference evidence="1" key="1">
    <citation type="submission" date="2018-05" db="EMBL/GenBank/DDBJ databases">
        <authorList>
            <person name="Lanie J.A."/>
            <person name="Ng W.-L."/>
            <person name="Kazmierczak K.M."/>
            <person name="Andrzejewski T.M."/>
            <person name="Davidsen T.M."/>
            <person name="Wayne K.J."/>
            <person name="Tettelin H."/>
            <person name="Glass J.I."/>
            <person name="Rusch D."/>
            <person name="Podicherti R."/>
            <person name="Tsui H.-C.T."/>
            <person name="Winkler M.E."/>
        </authorList>
    </citation>
    <scope>NUCLEOTIDE SEQUENCE</scope>
</reference>
<dbReference type="EMBL" id="UINC01186146">
    <property type="protein sequence ID" value="SVD98229.1"/>
    <property type="molecule type" value="Genomic_DNA"/>
</dbReference>